<evidence type="ECO:0000256" key="7">
    <source>
        <dbReference type="ARBA" id="ARBA00053668"/>
    </source>
</evidence>
<keyword evidence="4" id="KW-0677">Repeat</keyword>
<name>A0A8T2P8J1_9TELE</name>
<dbReference type="PROSITE" id="PS50294">
    <property type="entry name" value="WD_REPEATS_REGION"/>
    <property type="match status" value="1"/>
</dbReference>
<feature type="compositionally biased region" description="Gly residues" evidence="13">
    <location>
        <begin position="1"/>
        <end position="11"/>
    </location>
</feature>
<sequence>MAATGQDGGGQKSKVMGVPQGECVGQHSDTSSINKENPPDVHRGASGPKKRSNARSKKISSVTPAERGVEYSPCLDNGPGVDSAQDNLACQHSLDDSFFQQADSTQQRLDEPSDMTPRTSSGRPRRKISQPRKNPTPQKVPRTPKSSTPCHAPNTETNQEPTPTPQKKSRRRRSRAEIMAAECQLTSTPALNSQRQQECPEEQEVTSSGRPKRRAAKLAMEYLHSLVEDMEGAPQRSGKKKGQPSPDLGSGKAQEQTQGKGRKRKALVQDSSDASGDEDFVPDYKDEGDSEEEFIGDDESVSSFEKELKGVRQEPRAKGLHHSTKPKYTGKASNGLVNNIMGPIWSCASATMRFREEHCASWVFPEWIPSAKDWNFVSASEAEKYLPDEKESAAFKVSREGLKEDSPLCRIKRFDCLPSHGERWDMAFFVGGPVWSMEWCPSPDGGMNNQFAAIYCNNRMDDRHKMSGTHTEPSLLQIWDMGELQYNTCPSAPAQLAYAIGLDDGCIWDMKWCPSGAWELPATSRKVPLMARLGLLAASFSSGKIRVYSLPHRDALATVKKSQSEGEVCQAPLICQVQSVAVLKVGSIQAGDSLQTGQCFCLDWLPVKPHNILAAGFYDGSVAFWNLTTKSQLQRVRSSNGSVTLYPYHCFIAHDHVVRTLTWCRASRDLMVTASDDRKLKFWDLRKTYEPVNIHRRYLSTEVCWPLLWSGICVVQECCYATYGQHGIHYIEAGYLGFKPYFMAPRRGTVWSTSFSDWLNTSVIADSVGEVIMILLPDLTSNPCNVKRTVDRRFPMTRAEMVQFPDSEREEYNGQAQEPQTYSEVVKKYYLHFHDMDLRTFKNALQRAPVKHMQATEAKGTMALDRMPLESLYKVRFNPNLCGQSWVLSAGQSGLVRAHCLRAMNSPVIDKMVRESEAQFSAMFLPQGAMPDNSTTMAVRHSTESTVQVT</sequence>
<feature type="compositionally biased region" description="Polar residues" evidence="13">
    <location>
        <begin position="98"/>
        <end position="107"/>
    </location>
</feature>
<evidence type="ECO:0000256" key="13">
    <source>
        <dbReference type="SAM" id="MobiDB-lite"/>
    </source>
</evidence>
<protein>
    <recommendedName>
        <fullName evidence="9">General transcription factor 3C polypeptide 2</fullName>
    </recommendedName>
    <alternativeName>
        <fullName evidence="10">TF3C-beta</fullName>
    </alternativeName>
    <alternativeName>
        <fullName evidence="11">Transcription factor IIIC subunit beta</fullName>
    </alternativeName>
</protein>
<comment type="caution">
    <text evidence="14">The sequence shown here is derived from an EMBL/GenBank/DDBJ whole genome shotgun (WGS) entry which is preliminary data.</text>
</comment>
<feature type="compositionally biased region" description="Polar residues" evidence="13">
    <location>
        <begin position="184"/>
        <end position="197"/>
    </location>
</feature>
<dbReference type="InterPro" id="IPR015943">
    <property type="entry name" value="WD40/YVTN_repeat-like_dom_sf"/>
</dbReference>
<keyword evidence="3 12" id="KW-0853">WD repeat</keyword>
<evidence type="ECO:0000256" key="10">
    <source>
        <dbReference type="ARBA" id="ARBA00077594"/>
    </source>
</evidence>
<feature type="compositionally biased region" description="Acidic residues" evidence="13">
    <location>
        <begin position="288"/>
        <end position="300"/>
    </location>
</feature>
<dbReference type="PROSITE" id="PS50082">
    <property type="entry name" value="WD_REPEATS_2"/>
    <property type="match status" value="1"/>
</dbReference>
<accession>A0A8T2P8J1</accession>
<dbReference type="InterPro" id="IPR019775">
    <property type="entry name" value="WD40_repeat_CS"/>
</dbReference>
<keyword evidence="5" id="KW-0804">Transcription</keyword>
<evidence type="ECO:0000256" key="8">
    <source>
        <dbReference type="ARBA" id="ARBA00063334"/>
    </source>
</evidence>
<dbReference type="InterPro" id="IPR052416">
    <property type="entry name" value="GTF3C_component"/>
</dbReference>
<dbReference type="PROSITE" id="PS00678">
    <property type="entry name" value="WD_REPEATS_1"/>
    <property type="match status" value="1"/>
</dbReference>
<dbReference type="PANTHER" id="PTHR15052:SF2">
    <property type="entry name" value="GENERAL TRANSCRIPTION FACTOR 3C POLYPEPTIDE 2"/>
    <property type="match status" value="1"/>
</dbReference>
<feature type="repeat" description="WD" evidence="12">
    <location>
        <begin position="651"/>
        <end position="686"/>
    </location>
</feature>
<comment type="function">
    <text evidence="7">Required for RNA polymerase III-mediated transcription. Component of TFIIIC that initiates transcription complex assembly on tRNA and is required for transcription of 5S rRNA and other stable nuclear and cytoplasmic RNAs. May play a direct role in stabilizing interactions of TFIIIC2 with TFIIIC1.</text>
</comment>
<evidence type="ECO:0000256" key="12">
    <source>
        <dbReference type="PROSITE-ProRule" id="PRU00221"/>
    </source>
</evidence>
<evidence type="ECO:0000313" key="14">
    <source>
        <dbReference type="EMBL" id="KAG9347561.1"/>
    </source>
</evidence>
<dbReference type="GO" id="GO:0006383">
    <property type="term" value="P:transcription by RNA polymerase III"/>
    <property type="evidence" value="ECO:0007669"/>
    <property type="project" value="TreeGrafter"/>
</dbReference>
<comment type="subunit">
    <text evidence="8">Part of the TFIIIC subcomplex TFIIIC2, consisting of six subunits, GTF3C1, GTF3C2, GTF3C3, GTF3C4, GTF3C5 and GTF3C6.</text>
</comment>
<dbReference type="PANTHER" id="PTHR15052">
    <property type="entry name" value="RNA POLYMERASE III TRANSCRIPTION INITIATION FACTOR COMPLEX SUBUNIT"/>
    <property type="match status" value="1"/>
</dbReference>
<gene>
    <name evidence="14" type="ORF">JZ751_005129</name>
</gene>
<dbReference type="InterPro" id="IPR001680">
    <property type="entry name" value="WD40_rpt"/>
</dbReference>
<evidence type="ECO:0000256" key="9">
    <source>
        <dbReference type="ARBA" id="ARBA00069550"/>
    </source>
</evidence>
<feature type="region of interest" description="Disordered" evidence="13">
    <location>
        <begin position="1"/>
        <end position="332"/>
    </location>
</feature>
<dbReference type="SUPFAM" id="SSF50978">
    <property type="entry name" value="WD40 repeat-like"/>
    <property type="match status" value="1"/>
</dbReference>
<dbReference type="AlphaFoldDB" id="A0A8T2P8J1"/>
<dbReference type="SMART" id="SM00320">
    <property type="entry name" value="WD40"/>
    <property type="match status" value="3"/>
</dbReference>
<dbReference type="GO" id="GO:0000127">
    <property type="term" value="C:transcription factor TFIIIC complex"/>
    <property type="evidence" value="ECO:0007669"/>
    <property type="project" value="TreeGrafter"/>
</dbReference>
<proteinExistence type="predicted"/>
<dbReference type="Proteomes" id="UP000824540">
    <property type="component" value="Unassembled WGS sequence"/>
</dbReference>
<dbReference type="InterPro" id="IPR036322">
    <property type="entry name" value="WD40_repeat_dom_sf"/>
</dbReference>
<dbReference type="OrthoDB" id="4703at2759"/>
<feature type="compositionally biased region" description="Basic residues" evidence="13">
    <location>
        <begin position="48"/>
        <end position="58"/>
    </location>
</feature>
<evidence type="ECO:0000256" key="5">
    <source>
        <dbReference type="ARBA" id="ARBA00023163"/>
    </source>
</evidence>
<dbReference type="Gene3D" id="2.130.10.10">
    <property type="entry name" value="YVTN repeat-like/Quinoprotein amine dehydrogenase"/>
    <property type="match status" value="1"/>
</dbReference>
<evidence type="ECO:0000256" key="2">
    <source>
        <dbReference type="ARBA" id="ARBA00022553"/>
    </source>
</evidence>
<dbReference type="FunFam" id="2.130.10.10:FF:000311">
    <property type="entry name" value="general transcription factor 3C polypeptide 2"/>
    <property type="match status" value="1"/>
</dbReference>
<reference evidence="14" key="1">
    <citation type="thesis" date="2021" institute="BYU ScholarsArchive" country="Provo, UT, USA">
        <title>Applications of and Algorithms for Genome Assembly and Genomic Analyses with an Emphasis on Marine Teleosts.</title>
        <authorList>
            <person name="Pickett B.D."/>
        </authorList>
    </citation>
    <scope>NUCLEOTIDE SEQUENCE</scope>
    <source>
        <strain evidence="14">HI-2016</strain>
    </source>
</reference>
<evidence type="ECO:0000256" key="1">
    <source>
        <dbReference type="ARBA" id="ARBA00004123"/>
    </source>
</evidence>
<dbReference type="GO" id="GO:0005634">
    <property type="term" value="C:nucleus"/>
    <property type="evidence" value="ECO:0007669"/>
    <property type="project" value="UniProtKB-SubCell"/>
</dbReference>
<keyword evidence="2" id="KW-0597">Phosphoprotein</keyword>
<dbReference type="EMBL" id="JAFBMS010000013">
    <property type="protein sequence ID" value="KAG9347561.1"/>
    <property type="molecule type" value="Genomic_DNA"/>
</dbReference>
<comment type="subcellular location">
    <subcellularLocation>
        <location evidence="1">Nucleus</location>
    </subcellularLocation>
</comment>
<evidence type="ECO:0000256" key="4">
    <source>
        <dbReference type="ARBA" id="ARBA00022737"/>
    </source>
</evidence>
<evidence type="ECO:0000256" key="11">
    <source>
        <dbReference type="ARBA" id="ARBA00080928"/>
    </source>
</evidence>
<keyword evidence="6" id="KW-0539">Nucleus</keyword>
<keyword evidence="15" id="KW-1185">Reference proteome</keyword>
<evidence type="ECO:0000256" key="3">
    <source>
        <dbReference type="ARBA" id="ARBA00022574"/>
    </source>
</evidence>
<evidence type="ECO:0000313" key="15">
    <source>
        <dbReference type="Proteomes" id="UP000824540"/>
    </source>
</evidence>
<organism evidence="14 15">
    <name type="scientific">Albula glossodonta</name>
    <name type="common">roundjaw bonefish</name>
    <dbReference type="NCBI Taxonomy" id="121402"/>
    <lineage>
        <taxon>Eukaryota</taxon>
        <taxon>Metazoa</taxon>
        <taxon>Chordata</taxon>
        <taxon>Craniata</taxon>
        <taxon>Vertebrata</taxon>
        <taxon>Euteleostomi</taxon>
        <taxon>Actinopterygii</taxon>
        <taxon>Neopterygii</taxon>
        <taxon>Teleostei</taxon>
        <taxon>Albuliformes</taxon>
        <taxon>Albulidae</taxon>
        <taxon>Albula</taxon>
    </lineage>
</organism>
<evidence type="ECO:0000256" key="6">
    <source>
        <dbReference type="ARBA" id="ARBA00023242"/>
    </source>
</evidence>
<feature type="compositionally biased region" description="Basic and acidic residues" evidence="13">
    <location>
        <begin position="304"/>
        <end position="317"/>
    </location>
</feature>